<dbReference type="EC" id="2.7.11.1" evidence="4"/>
<evidence type="ECO:0000256" key="10">
    <source>
        <dbReference type="ARBA" id="ARBA00022741"/>
    </source>
</evidence>
<proteinExistence type="inferred from homology"/>
<dbReference type="CDD" id="cd08215">
    <property type="entry name" value="STKc_Nek"/>
    <property type="match status" value="1"/>
</dbReference>
<dbReference type="InterPro" id="IPR009091">
    <property type="entry name" value="RCC1/BLIP-II"/>
</dbReference>
<keyword evidence="9" id="KW-0479">Metal-binding</keyword>
<keyword evidence="17" id="KW-1185">Reference proteome</keyword>
<evidence type="ECO:0000256" key="2">
    <source>
        <dbReference type="ARBA" id="ARBA00004496"/>
    </source>
</evidence>
<evidence type="ECO:0000256" key="8">
    <source>
        <dbReference type="ARBA" id="ARBA00022679"/>
    </source>
</evidence>
<evidence type="ECO:0000256" key="13">
    <source>
        <dbReference type="ARBA" id="ARBA00022842"/>
    </source>
</evidence>
<dbReference type="InParanoid" id="B3RM78"/>
<dbReference type="AlphaFoldDB" id="B3RM78"/>
<keyword evidence="12" id="KW-0067">ATP-binding</keyword>
<dbReference type="CTD" id="6749333"/>
<evidence type="ECO:0000313" key="16">
    <source>
        <dbReference type="EMBL" id="EDV29650.1"/>
    </source>
</evidence>
<dbReference type="KEGG" id="tad:TRIADDRAFT_19228"/>
<dbReference type="SUPFAM" id="SSF56112">
    <property type="entry name" value="Protein kinase-like (PK-like)"/>
    <property type="match status" value="1"/>
</dbReference>
<comment type="cofactor">
    <cofactor evidence="1">
        <name>Mg(2+)</name>
        <dbReference type="ChEBI" id="CHEBI:18420"/>
    </cofactor>
</comment>
<dbReference type="InterPro" id="IPR000719">
    <property type="entry name" value="Prot_kinase_dom"/>
</dbReference>
<name>B3RM78_TRIAD</name>
<reference evidence="16 17" key="1">
    <citation type="journal article" date="2008" name="Nature">
        <title>The Trichoplax genome and the nature of placozoans.</title>
        <authorList>
            <person name="Srivastava M."/>
            <person name="Begovic E."/>
            <person name="Chapman J."/>
            <person name="Putnam N.H."/>
            <person name="Hellsten U."/>
            <person name="Kawashima T."/>
            <person name="Kuo A."/>
            <person name="Mitros T."/>
            <person name="Salamov A."/>
            <person name="Carpenter M.L."/>
            <person name="Signorovitch A.Y."/>
            <person name="Moreno M.A."/>
            <person name="Kamm K."/>
            <person name="Grimwood J."/>
            <person name="Schmutz J."/>
            <person name="Shapiro H."/>
            <person name="Grigoriev I.V."/>
            <person name="Buss L.W."/>
            <person name="Schierwater B."/>
            <person name="Dellaporta S.L."/>
            <person name="Rokhsar D.S."/>
        </authorList>
    </citation>
    <scope>NUCLEOTIDE SEQUENCE [LARGE SCALE GENOMIC DNA]</scope>
    <source>
        <strain evidence="16 17">Grell-BS-1999</strain>
    </source>
</reference>
<sequence>MLPAKDSIVLLFWDDITLGAYGSAVLCRRKCDNSEIILKQIPMIDLNASERRLAINEVNVLSMLNHPNIVHYHDSFEESGMLIIEMEYADDGTLQQYLSQANEELDEREILHIFKQIVSALRYIHSYNILHRDLKTANIFLMKDGTVKMGDFGISTVLSDTAKEAKTVLGTPYYISPEMCESKPYDDKSDIWALGCILHEMASLQKTFEGSNLPALVNKIMKGTFSPISSHYSAGLSSLISDMLQKDPKVRPSANEIYYQRLPEIERNFDPNEFEDDQISCMSDSAAGKRKRYINLILTAIAGSLHIFYSSVLYCLNLTNIIMDQCDLPSRKCFIQLAVGSSHVVAISSDRTAYSWGNGCMGQLGHGNLMSYERPTMIENLKGKSIYRACCGNRFSIFLSENGIIMTCGAGNSGCLGHGGWTPYTIPRLIESLLSKDISSISCGNEHVMALTTDGTVFTWGTGSYGQLGLGDEDDR</sequence>
<gene>
    <name evidence="16" type="ORF">TRIADDRAFT_19228</name>
</gene>
<comment type="subcellular location">
    <subcellularLocation>
        <location evidence="2">Cytoplasm</location>
    </subcellularLocation>
</comment>
<keyword evidence="11" id="KW-0418">Kinase</keyword>
<keyword evidence="13" id="KW-0460">Magnesium</keyword>
<evidence type="ECO:0000256" key="4">
    <source>
        <dbReference type="ARBA" id="ARBA00012513"/>
    </source>
</evidence>
<keyword evidence="6" id="KW-0723">Serine/threonine-protein kinase</keyword>
<keyword evidence="8" id="KW-0808">Transferase</keyword>
<dbReference type="Pfam" id="PF00069">
    <property type="entry name" value="Pkinase"/>
    <property type="match status" value="1"/>
</dbReference>
<dbReference type="GO" id="GO:0046872">
    <property type="term" value="F:metal ion binding"/>
    <property type="evidence" value="ECO:0007669"/>
    <property type="project" value="UniProtKB-KW"/>
</dbReference>
<feature type="domain" description="Protein kinase" evidence="15">
    <location>
        <begin position="10"/>
        <end position="265"/>
    </location>
</feature>
<dbReference type="GO" id="GO:0005524">
    <property type="term" value="F:ATP binding"/>
    <property type="evidence" value="ECO:0007669"/>
    <property type="project" value="UniProtKB-KW"/>
</dbReference>
<dbReference type="Gene3D" id="3.30.200.20">
    <property type="entry name" value="Phosphorylase Kinase, domain 1"/>
    <property type="match status" value="1"/>
</dbReference>
<dbReference type="InterPro" id="IPR008271">
    <property type="entry name" value="Ser/Thr_kinase_AS"/>
</dbReference>
<dbReference type="PROSITE" id="PS50011">
    <property type="entry name" value="PROTEIN_KINASE_DOM"/>
    <property type="match status" value="1"/>
</dbReference>
<dbReference type="Gene3D" id="2.130.10.30">
    <property type="entry name" value="Regulator of chromosome condensation 1/beta-lactamase-inhibitor protein II"/>
    <property type="match status" value="1"/>
</dbReference>
<dbReference type="OrthoDB" id="248923at2759"/>
<dbReference type="OMA" id="MECPESI"/>
<dbReference type="PROSITE" id="PS00108">
    <property type="entry name" value="PROTEIN_KINASE_ST"/>
    <property type="match status" value="1"/>
</dbReference>
<evidence type="ECO:0000256" key="14">
    <source>
        <dbReference type="PROSITE-ProRule" id="PRU00235"/>
    </source>
</evidence>
<feature type="repeat" description="RCC1" evidence="14">
    <location>
        <begin position="455"/>
        <end position="476"/>
    </location>
</feature>
<keyword evidence="7" id="KW-0597">Phosphoprotein</keyword>
<dbReference type="RefSeq" id="XP_002108852.1">
    <property type="nucleotide sequence ID" value="XM_002108816.1"/>
</dbReference>
<dbReference type="FunFam" id="1.10.510.10:FF:000262">
    <property type="entry name" value="Serine/threonine-protein kinase Nek8"/>
    <property type="match status" value="1"/>
</dbReference>
<dbReference type="Proteomes" id="UP000009022">
    <property type="component" value="Unassembled WGS sequence"/>
</dbReference>
<keyword evidence="10" id="KW-0547">Nucleotide-binding</keyword>
<dbReference type="Pfam" id="PF00415">
    <property type="entry name" value="RCC1"/>
    <property type="match status" value="1"/>
</dbReference>
<dbReference type="InterPro" id="IPR000408">
    <property type="entry name" value="Reg_chr_condens"/>
</dbReference>
<dbReference type="PhylomeDB" id="B3RM78"/>
<evidence type="ECO:0000259" key="15">
    <source>
        <dbReference type="PROSITE" id="PS50011"/>
    </source>
</evidence>
<dbReference type="SUPFAM" id="SSF50985">
    <property type="entry name" value="RCC1/BLIP-II"/>
    <property type="match status" value="1"/>
</dbReference>
<dbReference type="GeneID" id="6749333"/>
<evidence type="ECO:0000256" key="11">
    <source>
        <dbReference type="ARBA" id="ARBA00022777"/>
    </source>
</evidence>
<dbReference type="InterPro" id="IPR051997">
    <property type="entry name" value="STK_NEK"/>
</dbReference>
<dbReference type="Gene3D" id="1.10.510.10">
    <property type="entry name" value="Transferase(Phosphotransferase) domain 1"/>
    <property type="match status" value="1"/>
</dbReference>
<evidence type="ECO:0000256" key="6">
    <source>
        <dbReference type="ARBA" id="ARBA00022527"/>
    </source>
</evidence>
<feature type="repeat" description="RCC1" evidence="14">
    <location>
        <begin position="351"/>
        <end position="402"/>
    </location>
</feature>
<dbReference type="PANTHER" id="PTHR44535:SF5">
    <property type="entry name" value="PROTEIN KINASE DOMAIN-CONTAINING PROTEIN"/>
    <property type="match status" value="1"/>
</dbReference>
<dbReference type="GO" id="GO:0005737">
    <property type="term" value="C:cytoplasm"/>
    <property type="evidence" value="ECO:0007669"/>
    <property type="project" value="UniProtKB-SubCell"/>
</dbReference>
<dbReference type="Pfam" id="PF13540">
    <property type="entry name" value="RCC1_2"/>
    <property type="match status" value="1"/>
</dbReference>
<dbReference type="PRINTS" id="PR00633">
    <property type="entry name" value="RCCNDNSATION"/>
</dbReference>
<evidence type="ECO:0000256" key="9">
    <source>
        <dbReference type="ARBA" id="ARBA00022723"/>
    </source>
</evidence>
<comment type="similarity">
    <text evidence="3">Belongs to the protein kinase superfamily. NEK Ser/Thr protein kinase family. NIMA subfamily.</text>
</comment>
<evidence type="ECO:0000313" key="17">
    <source>
        <dbReference type="Proteomes" id="UP000009022"/>
    </source>
</evidence>
<evidence type="ECO:0000256" key="1">
    <source>
        <dbReference type="ARBA" id="ARBA00001946"/>
    </source>
</evidence>
<dbReference type="HOGENOM" id="CLU_000288_123_1_1"/>
<dbReference type="EMBL" id="DS985241">
    <property type="protein sequence ID" value="EDV29650.1"/>
    <property type="molecule type" value="Genomic_DNA"/>
</dbReference>
<dbReference type="GO" id="GO:0004674">
    <property type="term" value="F:protein serine/threonine kinase activity"/>
    <property type="evidence" value="ECO:0000318"/>
    <property type="project" value="GO_Central"/>
</dbReference>
<dbReference type="FunFam" id="3.30.200.20:FF:000097">
    <property type="entry name" value="Probable serine/threonine-protein kinase nek1"/>
    <property type="match status" value="1"/>
</dbReference>
<evidence type="ECO:0000256" key="12">
    <source>
        <dbReference type="ARBA" id="ARBA00022840"/>
    </source>
</evidence>
<evidence type="ECO:0000256" key="5">
    <source>
        <dbReference type="ARBA" id="ARBA00022490"/>
    </source>
</evidence>
<keyword evidence="5" id="KW-0963">Cytoplasm</keyword>
<feature type="repeat" description="RCC1" evidence="14">
    <location>
        <begin position="403"/>
        <end position="454"/>
    </location>
</feature>
<accession>B3RM78</accession>
<dbReference type="PANTHER" id="PTHR44535">
    <property type="entry name" value="PROTEIN CBG16200"/>
    <property type="match status" value="1"/>
</dbReference>
<dbReference type="eggNOG" id="KOG0589">
    <property type="taxonomic scope" value="Eukaryota"/>
</dbReference>
<evidence type="ECO:0000256" key="3">
    <source>
        <dbReference type="ARBA" id="ARBA00010886"/>
    </source>
</evidence>
<protein>
    <recommendedName>
        <fullName evidence="4">non-specific serine/threonine protein kinase</fullName>
        <ecNumber evidence="4">2.7.11.1</ecNumber>
    </recommendedName>
</protein>
<dbReference type="PROSITE" id="PS50012">
    <property type="entry name" value="RCC1_3"/>
    <property type="match status" value="3"/>
</dbReference>
<evidence type="ECO:0000256" key="7">
    <source>
        <dbReference type="ARBA" id="ARBA00022553"/>
    </source>
</evidence>
<dbReference type="SMART" id="SM00220">
    <property type="entry name" value="S_TKc"/>
    <property type="match status" value="1"/>
</dbReference>
<dbReference type="InterPro" id="IPR011009">
    <property type="entry name" value="Kinase-like_dom_sf"/>
</dbReference>
<organism evidence="16 17">
    <name type="scientific">Trichoplax adhaerens</name>
    <name type="common">Trichoplax reptans</name>
    <dbReference type="NCBI Taxonomy" id="10228"/>
    <lineage>
        <taxon>Eukaryota</taxon>
        <taxon>Metazoa</taxon>
        <taxon>Placozoa</taxon>
        <taxon>Uniplacotomia</taxon>
        <taxon>Trichoplacea</taxon>
        <taxon>Trichoplacidae</taxon>
        <taxon>Trichoplax</taxon>
    </lineage>
</organism>